<name>A0A507AS77_9PEZI</name>
<gene>
    <name evidence="2" type="ORF">E0L32_010543</name>
</gene>
<keyword evidence="3" id="KW-1185">Reference proteome</keyword>
<protein>
    <submittedName>
        <fullName evidence="2">Uncharacterized protein</fullName>
    </submittedName>
</protein>
<feature type="region of interest" description="Disordered" evidence="1">
    <location>
        <begin position="275"/>
        <end position="312"/>
    </location>
</feature>
<comment type="caution">
    <text evidence="2">The sequence shown here is derived from an EMBL/GenBank/DDBJ whole genome shotgun (WGS) entry which is preliminary data.</text>
</comment>
<proteinExistence type="predicted"/>
<evidence type="ECO:0000256" key="1">
    <source>
        <dbReference type="SAM" id="MobiDB-lite"/>
    </source>
</evidence>
<feature type="region of interest" description="Disordered" evidence="1">
    <location>
        <begin position="1"/>
        <end position="85"/>
    </location>
</feature>
<dbReference type="GeneID" id="41977990"/>
<evidence type="ECO:0000313" key="3">
    <source>
        <dbReference type="Proteomes" id="UP000319257"/>
    </source>
</evidence>
<dbReference type="InParanoid" id="A0A507AS77"/>
<dbReference type="AlphaFoldDB" id="A0A507AS77"/>
<dbReference type="Proteomes" id="UP000319257">
    <property type="component" value="Unassembled WGS sequence"/>
</dbReference>
<accession>A0A507AS77</accession>
<reference evidence="2 3" key="1">
    <citation type="submission" date="2019-06" db="EMBL/GenBank/DDBJ databases">
        <title>Draft genome sequence of the filamentous fungus Phialemoniopsis curvata isolated from diesel fuel.</title>
        <authorList>
            <person name="Varaljay V.A."/>
            <person name="Lyon W.J."/>
            <person name="Crouch A.L."/>
            <person name="Drake C.E."/>
            <person name="Hollomon J.M."/>
            <person name="Nadeau L.J."/>
            <person name="Nunn H.S."/>
            <person name="Stevenson B.S."/>
            <person name="Bojanowski C.L."/>
            <person name="Crookes-Goodson W.J."/>
        </authorList>
    </citation>
    <scope>NUCLEOTIDE SEQUENCE [LARGE SCALE GENOMIC DNA]</scope>
    <source>
        <strain evidence="2 3">D216</strain>
    </source>
</reference>
<feature type="compositionally biased region" description="Polar residues" evidence="1">
    <location>
        <begin position="67"/>
        <end position="79"/>
    </location>
</feature>
<organism evidence="2 3">
    <name type="scientific">Thyridium curvatum</name>
    <dbReference type="NCBI Taxonomy" id="1093900"/>
    <lineage>
        <taxon>Eukaryota</taxon>
        <taxon>Fungi</taxon>
        <taxon>Dikarya</taxon>
        <taxon>Ascomycota</taxon>
        <taxon>Pezizomycotina</taxon>
        <taxon>Sordariomycetes</taxon>
        <taxon>Sordariomycetidae</taxon>
        <taxon>Thyridiales</taxon>
        <taxon>Thyridiaceae</taxon>
        <taxon>Thyridium</taxon>
    </lineage>
</organism>
<sequence length="353" mass="37684">MISPPQVLKIRLPETPPASPPDVKRPPRLSPRRPGYSPGDEFDLPLRLRSPLGPSAPRDLPGVLATVASTRSTSVQTNETDSRQTEIPVQYRSMATQTDKVYIIPGTTATASPQFLLSSRVLSRADSWDQSPEEAPSTASPPSSPTGADQPRPPCLNGKPVSAPEIESLAARIAAYDLSGQRETRAAPSADVPQIDWRSGAAEFWKGQVEPLAILLGGGGGGRADRIVISAGTLGPPWKAAAEIRGRLPDAMFRYVLPASHGLGVDDDGWEDVAEDNGIDRTGTAPEAKKRRREEQNVRGGGRGKRSKVVMSPGSLGVVSSHTLGGREAAISEDCSEWMIELDLPGWELGSLW</sequence>
<dbReference type="RefSeq" id="XP_030989462.1">
    <property type="nucleotide sequence ID" value="XM_031133172.1"/>
</dbReference>
<feature type="compositionally biased region" description="Low complexity" evidence="1">
    <location>
        <begin position="45"/>
        <end position="58"/>
    </location>
</feature>
<dbReference type="EMBL" id="SKBQ01000086">
    <property type="protein sequence ID" value="TPX07751.1"/>
    <property type="molecule type" value="Genomic_DNA"/>
</dbReference>
<evidence type="ECO:0000313" key="2">
    <source>
        <dbReference type="EMBL" id="TPX07751.1"/>
    </source>
</evidence>
<feature type="region of interest" description="Disordered" evidence="1">
    <location>
        <begin position="126"/>
        <end position="161"/>
    </location>
</feature>